<dbReference type="AlphaFoldDB" id="A0A0W8G748"/>
<comment type="caution">
    <text evidence="8">The sequence shown here is derived from an EMBL/GenBank/DDBJ whole genome shotgun (WGS) entry which is preliminary data.</text>
</comment>
<feature type="transmembrane region" description="Helical" evidence="6">
    <location>
        <begin position="111"/>
        <end position="132"/>
    </location>
</feature>
<dbReference type="EMBL" id="LNQE01000149">
    <property type="protein sequence ID" value="KUG28981.1"/>
    <property type="molecule type" value="Genomic_DNA"/>
</dbReference>
<sequence>MDATLLAALAVAMLAHLSVFALVLGVFAHLEEQHRRREIMDRTLGLTPEDKKRRRTGTLGWLADMFLSAAESFGRKVQPSKAEDISATRATLMHAGFRGQNAVEIYWGIKIGMALAGIGLAAVIVLVVAPGLRPEYKFLIGTGTVAAFFYAPGLVLSRLVSKRQRAIQNGLPDALDLLVVCVEAGMGLDGAIQRVGQELAHKEPVLSSELKLLTLELRAGKSRREALKNLSTRVGLEDVGSLVALLIQADMFGTSIAQTLRVYADAMRTKRFQRAEEIAAKLPVKLLLPLVFFIFPTLLMIILGPAAIRLMAMFAATSK</sequence>
<dbReference type="PANTHER" id="PTHR35007">
    <property type="entry name" value="INTEGRAL MEMBRANE PROTEIN-RELATED"/>
    <property type="match status" value="1"/>
</dbReference>
<evidence type="ECO:0000256" key="3">
    <source>
        <dbReference type="ARBA" id="ARBA00022692"/>
    </source>
</evidence>
<dbReference type="Pfam" id="PF00482">
    <property type="entry name" value="T2SSF"/>
    <property type="match status" value="1"/>
</dbReference>
<feature type="transmembrane region" description="Helical" evidence="6">
    <location>
        <begin position="138"/>
        <end position="156"/>
    </location>
</feature>
<evidence type="ECO:0000259" key="7">
    <source>
        <dbReference type="Pfam" id="PF00482"/>
    </source>
</evidence>
<evidence type="ECO:0000313" key="8">
    <source>
        <dbReference type="EMBL" id="KUG28981.1"/>
    </source>
</evidence>
<feature type="transmembrane region" description="Helical" evidence="6">
    <location>
        <begin position="6"/>
        <end position="30"/>
    </location>
</feature>
<organism evidence="8">
    <name type="scientific">hydrocarbon metagenome</name>
    <dbReference type="NCBI Taxonomy" id="938273"/>
    <lineage>
        <taxon>unclassified sequences</taxon>
        <taxon>metagenomes</taxon>
        <taxon>ecological metagenomes</taxon>
    </lineage>
</organism>
<keyword evidence="2" id="KW-1003">Cell membrane</keyword>
<gene>
    <name evidence="8" type="ORF">ASZ90_001161</name>
</gene>
<reference evidence="8" key="1">
    <citation type="journal article" date="2015" name="Proc. Natl. Acad. Sci. U.S.A.">
        <title>Networks of energetic and metabolic interactions define dynamics in microbial communities.</title>
        <authorList>
            <person name="Embree M."/>
            <person name="Liu J.K."/>
            <person name="Al-Bassam M.M."/>
            <person name="Zengler K."/>
        </authorList>
    </citation>
    <scope>NUCLEOTIDE SEQUENCE</scope>
</reference>
<feature type="transmembrane region" description="Helical" evidence="6">
    <location>
        <begin position="286"/>
        <end position="308"/>
    </location>
</feature>
<name>A0A0W8G748_9ZZZZ</name>
<protein>
    <submittedName>
        <fullName evidence="8">Type ii/iv secretion system protein tadc, associated with flp pilus assembly</fullName>
    </submittedName>
</protein>
<dbReference type="PANTHER" id="PTHR35007:SF2">
    <property type="entry name" value="PILUS ASSEMBLE PROTEIN"/>
    <property type="match status" value="1"/>
</dbReference>
<evidence type="ECO:0000256" key="4">
    <source>
        <dbReference type="ARBA" id="ARBA00022989"/>
    </source>
</evidence>
<feature type="domain" description="Type II secretion system protein GspF" evidence="7">
    <location>
        <begin position="175"/>
        <end position="303"/>
    </location>
</feature>
<accession>A0A0W8G748</accession>
<dbReference type="GO" id="GO:0005886">
    <property type="term" value="C:plasma membrane"/>
    <property type="evidence" value="ECO:0007669"/>
    <property type="project" value="UniProtKB-SubCell"/>
</dbReference>
<evidence type="ECO:0000256" key="5">
    <source>
        <dbReference type="ARBA" id="ARBA00023136"/>
    </source>
</evidence>
<keyword evidence="5 6" id="KW-0472">Membrane</keyword>
<dbReference type="InterPro" id="IPR018076">
    <property type="entry name" value="T2SS_GspF_dom"/>
</dbReference>
<evidence type="ECO:0000256" key="6">
    <source>
        <dbReference type="SAM" id="Phobius"/>
    </source>
</evidence>
<evidence type="ECO:0000256" key="2">
    <source>
        <dbReference type="ARBA" id="ARBA00022475"/>
    </source>
</evidence>
<comment type="subcellular location">
    <subcellularLocation>
        <location evidence="1">Cell membrane</location>
        <topology evidence="1">Multi-pass membrane protein</topology>
    </subcellularLocation>
</comment>
<keyword evidence="3 6" id="KW-0812">Transmembrane</keyword>
<keyword evidence="4 6" id="KW-1133">Transmembrane helix</keyword>
<proteinExistence type="predicted"/>
<evidence type="ECO:0000256" key="1">
    <source>
        <dbReference type="ARBA" id="ARBA00004651"/>
    </source>
</evidence>